<feature type="binding site" evidence="10">
    <location>
        <position position="287"/>
    </location>
    <ligand>
        <name>UDP-N-acetyl-alpha-D-glucosamine</name>
        <dbReference type="ChEBI" id="CHEBI:57705"/>
    </ligand>
</feature>
<dbReference type="InterPro" id="IPR004276">
    <property type="entry name" value="GlycoTrans_28_N"/>
</dbReference>
<keyword evidence="15" id="KW-1185">Reference proteome</keyword>
<keyword evidence="7 10" id="KW-0472">Membrane</keyword>
<comment type="caution">
    <text evidence="10">Lacks conserved residue(s) required for the propagation of feature annotation.</text>
</comment>
<keyword evidence="4 10" id="KW-0808">Transferase</keyword>
<comment type="pathway">
    <text evidence="10">Cell wall biogenesis; peptidoglycan biosynthesis.</text>
</comment>
<dbReference type="HAMAP" id="MF_00033">
    <property type="entry name" value="MurG"/>
    <property type="match status" value="1"/>
</dbReference>
<dbReference type="AlphaFoldDB" id="A0A7K3M8A3"/>
<evidence type="ECO:0000313" key="14">
    <source>
        <dbReference type="EMBL" id="NDL59192.1"/>
    </source>
</evidence>
<dbReference type="GO" id="GO:0051301">
    <property type="term" value="P:cell division"/>
    <property type="evidence" value="ECO:0007669"/>
    <property type="project" value="UniProtKB-KW"/>
</dbReference>
<evidence type="ECO:0000259" key="13">
    <source>
        <dbReference type="Pfam" id="PF04101"/>
    </source>
</evidence>
<evidence type="ECO:0000256" key="7">
    <source>
        <dbReference type="ARBA" id="ARBA00023136"/>
    </source>
</evidence>
<keyword evidence="5 10" id="KW-0133">Cell shape</keyword>
<reference evidence="14 15" key="1">
    <citation type="submission" date="2019-11" db="EMBL/GenBank/DDBJ databases">
        <authorList>
            <person name="Li X.-J."/>
            <person name="Feng X.-M."/>
        </authorList>
    </citation>
    <scope>NUCLEOTIDE SEQUENCE [LARGE SCALE GENOMIC DNA]</scope>
    <source>
        <strain evidence="14 15">XMNu-373</strain>
    </source>
</reference>
<dbReference type="Gene3D" id="3.40.50.2000">
    <property type="entry name" value="Glycogen Phosphorylase B"/>
    <property type="match status" value="2"/>
</dbReference>
<evidence type="ECO:0000256" key="8">
    <source>
        <dbReference type="ARBA" id="ARBA00023306"/>
    </source>
</evidence>
<feature type="compositionally biased region" description="Polar residues" evidence="11">
    <location>
        <begin position="357"/>
        <end position="367"/>
    </location>
</feature>
<feature type="domain" description="Glycosyltransferase family 28 N-terminal" evidence="12">
    <location>
        <begin position="3"/>
        <end position="142"/>
    </location>
</feature>
<evidence type="ECO:0000256" key="10">
    <source>
        <dbReference type="HAMAP-Rule" id="MF_00033"/>
    </source>
</evidence>
<evidence type="ECO:0000256" key="9">
    <source>
        <dbReference type="ARBA" id="ARBA00023316"/>
    </source>
</evidence>
<evidence type="ECO:0000259" key="12">
    <source>
        <dbReference type="Pfam" id="PF03033"/>
    </source>
</evidence>
<dbReference type="GO" id="GO:0009252">
    <property type="term" value="P:peptidoglycan biosynthetic process"/>
    <property type="evidence" value="ECO:0007669"/>
    <property type="project" value="UniProtKB-UniRule"/>
</dbReference>
<evidence type="ECO:0000256" key="5">
    <source>
        <dbReference type="ARBA" id="ARBA00022960"/>
    </source>
</evidence>
<proteinExistence type="inferred from homology"/>
<keyword evidence="2 10" id="KW-0132">Cell division</keyword>
<evidence type="ECO:0000313" key="15">
    <source>
        <dbReference type="Proteomes" id="UP000460435"/>
    </source>
</evidence>
<feature type="binding site" evidence="10">
    <location>
        <position position="161"/>
    </location>
    <ligand>
        <name>UDP-N-acetyl-alpha-D-glucosamine</name>
        <dbReference type="ChEBI" id="CHEBI:57705"/>
    </ligand>
</feature>
<dbReference type="EC" id="2.4.1.227" evidence="10"/>
<dbReference type="GO" id="GO:0050511">
    <property type="term" value="F:undecaprenyldiphospho-muramoylpentapeptide beta-N-acetylglucosaminyltransferase activity"/>
    <property type="evidence" value="ECO:0007669"/>
    <property type="project" value="UniProtKB-UniRule"/>
</dbReference>
<keyword evidence="6 10" id="KW-0573">Peptidoglycan synthesis</keyword>
<dbReference type="PANTHER" id="PTHR21015:SF22">
    <property type="entry name" value="GLYCOSYLTRANSFERASE"/>
    <property type="match status" value="1"/>
</dbReference>
<sequence length="373" mass="39187">MKVVLAGGGTAGHVEPALATADALRRAEPDAQITMLGTERGLETRLVPERGYDLELIPPVPLPRRLTVELVRIPARMRGSVRQAATVLRERQAEVLVGFGGYVALPAYLAARRVGIPIVVHEANARPGLANRIGARFTSHVAVASPGVQLAHGEHVGIPLRRSIALLDRSAQRAEARAFFGLEPDKRTLLVFGGSQGARRLNDTIMAAVDAVLDAGAQILHAVGAGNIDSVTARPGYVPVPYIDRMDLAYAAADLVLCRAGAITCAELAAVGLPAVYVPLPHGNGEQRLNAEPTVSAGGGVLIRDSDLTPDEFIGSVVPLLRDADRLRTMGAAAADLGRRDADDHLVRMMRHAVEQASGSDVNSGDGTDSGGQ</sequence>
<dbReference type="CDD" id="cd03785">
    <property type="entry name" value="GT28_MurG"/>
    <property type="match status" value="1"/>
</dbReference>
<keyword evidence="8 10" id="KW-0131">Cell cycle</keyword>
<gene>
    <name evidence="10 14" type="primary">murG</name>
    <name evidence="14" type="ORF">F7O44_19160</name>
</gene>
<feature type="domain" description="Glycosyl transferase family 28 C-terminal" evidence="13">
    <location>
        <begin position="188"/>
        <end position="345"/>
    </location>
</feature>
<keyword evidence="1 10" id="KW-1003">Cell membrane</keyword>
<feature type="binding site" evidence="10">
    <location>
        <position position="124"/>
    </location>
    <ligand>
        <name>UDP-N-acetyl-alpha-D-glucosamine</name>
        <dbReference type="ChEBI" id="CHEBI:57705"/>
    </ligand>
</feature>
<dbReference type="InterPro" id="IPR006009">
    <property type="entry name" value="GlcNAc_MurG"/>
</dbReference>
<keyword evidence="9 10" id="KW-0961">Cell wall biogenesis/degradation</keyword>
<dbReference type="GO" id="GO:0071555">
    <property type="term" value="P:cell wall organization"/>
    <property type="evidence" value="ECO:0007669"/>
    <property type="project" value="UniProtKB-KW"/>
</dbReference>
<dbReference type="GO" id="GO:0008360">
    <property type="term" value="P:regulation of cell shape"/>
    <property type="evidence" value="ECO:0007669"/>
    <property type="project" value="UniProtKB-KW"/>
</dbReference>
<evidence type="ECO:0000256" key="3">
    <source>
        <dbReference type="ARBA" id="ARBA00022676"/>
    </source>
</evidence>
<comment type="catalytic activity">
    <reaction evidence="10">
        <text>di-trans,octa-cis-undecaprenyl diphospho-N-acetyl-alpha-D-muramoyl-L-alanyl-D-glutamyl-meso-2,6-diaminopimeloyl-D-alanyl-D-alanine + UDP-N-acetyl-alpha-D-glucosamine = di-trans,octa-cis-undecaprenyl diphospho-[N-acetyl-alpha-D-glucosaminyl-(1-&gt;4)]-N-acetyl-alpha-D-muramoyl-L-alanyl-D-glutamyl-meso-2,6-diaminopimeloyl-D-alanyl-D-alanine + UDP + H(+)</text>
        <dbReference type="Rhea" id="RHEA:31227"/>
        <dbReference type="ChEBI" id="CHEBI:15378"/>
        <dbReference type="ChEBI" id="CHEBI:57705"/>
        <dbReference type="ChEBI" id="CHEBI:58223"/>
        <dbReference type="ChEBI" id="CHEBI:61387"/>
        <dbReference type="ChEBI" id="CHEBI:61388"/>
        <dbReference type="EC" id="2.4.1.227"/>
    </reaction>
</comment>
<evidence type="ECO:0000256" key="1">
    <source>
        <dbReference type="ARBA" id="ARBA00022475"/>
    </source>
</evidence>
<comment type="function">
    <text evidence="10">Cell wall formation. Catalyzes the transfer of a GlcNAc subunit on undecaprenyl-pyrophosphoryl-MurNAc-pentapeptide (lipid intermediate I) to form undecaprenyl-pyrophosphoryl-MurNAc-(pentapeptide)GlcNAc (lipid intermediate II).</text>
</comment>
<dbReference type="Pfam" id="PF04101">
    <property type="entry name" value="Glyco_tran_28_C"/>
    <property type="match status" value="1"/>
</dbReference>
<comment type="similarity">
    <text evidence="10">Belongs to the glycosyltransferase 28 family. MurG subfamily.</text>
</comment>
<feature type="binding site" evidence="10">
    <location>
        <position position="195"/>
    </location>
    <ligand>
        <name>UDP-N-acetyl-alpha-D-glucosamine</name>
        <dbReference type="ChEBI" id="CHEBI:57705"/>
    </ligand>
</feature>
<comment type="subcellular location">
    <subcellularLocation>
        <location evidence="10">Cell membrane</location>
        <topology evidence="10">Peripheral membrane protein</topology>
        <orientation evidence="10">Cytoplasmic side</orientation>
    </subcellularLocation>
</comment>
<dbReference type="RefSeq" id="WP_162451910.1">
    <property type="nucleotide sequence ID" value="NZ_WLZY01000007.1"/>
</dbReference>
<comment type="caution">
    <text evidence="14">The sequence shown here is derived from an EMBL/GenBank/DDBJ whole genome shotgun (WGS) entry which is preliminary data.</text>
</comment>
<dbReference type="GO" id="GO:0005975">
    <property type="term" value="P:carbohydrate metabolic process"/>
    <property type="evidence" value="ECO:0007669"/>
    <property type="project" value="InterPro"/>
</dbReference>
<dbReference type="Pfam" id="PF03033">
    <property type="entry name" value="Glyco_transf_28"/>
    <property type="match status" value="1"/>
</dbReference>
<protein>
    <recommendedName>
        <fullName evidence="10">UDP-N-acetylglucosamine--N-acetylmuramyl-(pentapeptide) pyrophosphoryl-undecaprenol N-acetylglucosamine transferase</fullName>
        <ecNumber evidence="10">2.4.1.227</ecNumber>
    </recommendedName>
    <alternativeName>
        <fullName evidence="10">Undecaprenyl-PP-MurNAc-pentapeptide-UDPGlcNAc GlcNAc transferase</fullName>
    </alternativeName>
</protein>
<evidence type="ECO:0000256" key="2">
    <source>
        <dbReference type="ARBA" id="ARBA00022618"/>
    </source>
</evidence>
<dbReference type="NCBIfam" id="TIGR01133">
    <property type="entry name" value="murG"/>
    <property type="match status" value="1"/>
</dbReference>
<dbReference type="PANTHER" id="PTHR21015">
    <property type="entry name" value="UDP-N-ACETYLGLUCOSAMINE--N-ACETYLMURAMYL-(PENTAPEPTIDE) PYROPHOSPHORYL-UNDECAPRENOL N-ACETYLGLUCOSAMINE TRANSFERASE 1"/>
    <property type="match status" value="1"/>
</dbReference>
<dbReference type="EMBL" id="WLZY01000007">
    <property type="protein sequence ID" value="NDL59192.1"/>
    <property type="molecule type" value="Genomic_DNA"/>
</dbReference>
<evidence type="ECO:0000256" key="11">
    <source>
        <dbReference type="SAM" id="MobiDB-lite"/>
    </source>
</evidence>
<dbReference type="InterPro" id="IPR007235">
    <property type="entry name" value="Glyco_trans_28_C"/>
</dbReference>
<feature type="binding site" evidence="10">
    <location>
        <position position="243"/>
    </location>
    <ligand>
        <name>UDP-N-acetyl-alpha-D-glucosamine</name>
        <dbReference type="ChEBI" id="CHEBI:57705"/>
    </ligand>
</feature>
<dbReference type="GO" id="GO:0005886">
    <property type="term" value="C:plasma membrane"/>
    <property type="evidence" value="ECO:0007669"/>
    <property type="project" value="UniProtKB-SubCell"/>
</dbReference>
<organism evidence="14 15">
    <name type="scientific">Phytoactinopolyspora mesophila</name>
    <dbReference type="NCBI Taxonomy" id="2650750"/>
    <lineage>
        <taxon>Bacteria</taxon>
        <taxon>Bacillati</taxon>
        <taxon>Actinomycetota</taxon>
        <taxon>Actinomycetes</taxon>
        <taxon>Jiangellales</taxon>
        <taxon>Jiangellaceae</taxon>
        <taxon>Phytoactinopolyspora</taxon>
    </lineage>
</organism>
<dbReference type="Proteomes" id="UP000460435">
    <property type="component" value="Unassembled WGS sequence"/>
</dbReference>
<name>A0A7K3M8A3_9ACTN</name>
<keyword evidence="3 10" id="KW-0328">Glycosyltransferase</keyword>
<feature type="region of interest" description="Disordered" evidence="11">
    <location>
        <begin position="354"/>
        <end position="373"/>
    </location>
</feature>
<feature type="binding site" evidence="10">
    <location>
        <begin position="10"/>
        <end position="12"/>
    </location>
    <ligand>
        <name>UDP-N-acetyl-alpha-D-glucosamine</name>
        <dbReference type="ChEBI" id="CHEBI:57705"/>
    </ligand>
</feature>
<evidence type="ECO:0000256" key="4">
    <source>
        <dbReference type="ARBA" id="ARBA00022679"/>
    </source>
</evidence>
<accession>A0A7K3M8A3</accession>
<evidence type="ECO:0000256" key="6">
    <source>
        <dbReference type="ARBA" id="ARBA00022984"/>
    </source>
</evidence>
<dbReference type="UniPathway" id="UPA00219"/>
<dbReference type="SUPFAM" id="SSF53756">
    <property type="entry name" value="UDP-Glycosyltransferase/glycogen phosphorylase"/>
    <property type="match status" value="1"/>
</dbReference>